<keyword evidence="1" id="KW-0472">Membrane</keyword>
<feature type="transmembrane region" description="Helical" evidence="1">
    <location>
        <begin position="501"/>
        <end position="519"/>
    </location>
</feature>
<feature type="domain" description="NACHT" evidence="2">
    <location>
        <begin position="137"/>
        <end position="236"/>
    </location>
</feature>
<dbReference type="RefSeq" id="WP_408054142.1">
    <property type="nucleotide sequence ID" value="NZ_AP035884.1"/>
</dbReference>
<evidence type="ECO:0000256" key="1">
    <source>
        <dbReference type="SAM" id="Phobius"/>
    </source>
</evidence>
<keyword evidence="1" id="KW-1133">Transmembrane helix</keyword>
<reference evidence="3" key="1">
    <citation type="submission" date="2024-07" db="EMBL/GenBank/DDBJ databases">
        <title>Complete genome sequences of cellulolytic bacteria, Kitasatospora sp. CMC57 and Streptomyces sp. CMC78, isolated from Japanese agricultural soil.</title>
        <authorList>
            <person name="Hashimoto T."/>
            <person name="Ito M."/>
            <person name="Iwamoto M."/>
            <person name="Fukahori D."/>
            <person name="Shoda T."/>
            <person name="Sakoda M."/>
            <person name="Morohoshi T."/>
            <person name="Mitsuboshi M."/>
            <person name="Nishizawa T."/>
        </authorList>
    </citation>
    <scope>NUCLEOTIDE SEQUENCE</scope>
    <source>
        <strain evidence="3">CMC78</strain>
    </source>
</reference>
<dbReference type="AlphaFoldDB" id="A0AB33KKU8"/>
<dbReference type="EMBL" id="AP035884">
    <property type="protein sequence ID" value="BFP54641.1"/>
    <property type="molecule type" value="Genomic_DNA"/>
</dbReference>
<dbReference type="Gene3D" id="3.40.50.300">
    <property type="entry name" value="P-loop containing nucleotide triphosphate hydrolases"/>
    <property type="match status" value="1"/>
</dbReference>
<evidence type="ECO:0000259" key="2">
    <source>
        <dbReference type="PROSITE" id="PS50837"/>
    </source>
</evidence>
<sequence length="798" mass="86745">MGRRPRPGSFWRRAAAVLGVLMVGAGAVVILRSRPTGDVDPFGALVGVVGAVIGVAGLLLPFWEHRQSRREGAVRALVRAVQGHEDQQYRNILGPGSAFLPVRFRFTAAPDGSPGAAGSEEWRTVVDRYLGLPGPVRRLAVTGGPGTGKSLLARELTRALAARHDEAAGDGVPVLLSLSSWDGPPDREDPRSEDFHLAFRRWAVQQAARTYGQPSAQVEEALTDKAVLVLDGLDELDPAGAEARPRAAALLRYLAVNRDCFRHVVVTCRSDVYERFEGPAPLAGAGRAELLPVPPDMALDYLKSRSEWSHSGLTERWDGVLDEMRVSPGGPLARALSTPWRLTMTANAFHVRGEGGAGWLRDPSELVTRWGRDVLWERYRAESEDFAAEHGLPGRLWSLFSPEERLRSAEDSPAADAMSSEAEEYLLSLFVPSVVAEHPRDPDRYPAERVSAWLTLLSTHRGVDRFAGPRYLSLIADLRADLTPHQLWPLGGRRLVRTLHGSLYTLFALVVAGLAVVAVRDPLEAALCFPVVVAAGFSAHLAWSDRADIDPASRIRMGGRAGGLLDLYMKTVGMPMLGVYSGGMFGFIVSANLTRAPLPDVPTTVWVATAAGALLGIPLLQNRSAETYTTVRGSLPGQRHKIFLICAALSGRLPLRLGRFLDWAHEGGLLRVDGHAYRFRHDEFEQYLWRSHWRPGILPPCLAAADAALRTGEAAADRPALAGRRMLEQLDTLDRNRVDLYATCMMSIGIAGARAETALRAWADHLATGAVDPEAEAVLRDRAGQAVHLFHEAAARAG</sequence>
<feature type="transmembrane region" description="Helical" evidence="1">
    <location>
        <begin position="564"/>
        <end position="589"/>
    </location>
</feature>
<feature type="transmembrane region" description="Helical" evidence="1">
    <location>
        <begin position="42"/>
        <end position="63"/>
    </location>
</feature>
<dbReference type="InterPro" id="IPR003593">
    <property type="entry name" value="AAA+_ATPase"/>
</dbReference>
<protein>
    <recommendedName>
        <fullName evidence="2">NACHT domain-containing protein</fullName>
    </recommendedName>
</protein>
<feature type="transmembrane region" description="Helical" evidence="1">
    <location>
        <begin position="12"/>
        <end position="30"/>
    </location>
</feature>
<dbReference type="PROSITE" id="PS50837">
    <property type="entry name" value="NACHT"/>
    <property type="match status" value="1"/>
</dbReference>
<feature type="transmembrane region" description="Helical" evidence="1">
    <location>
        <begin position="525"/>
        <end position="543"/>
    </location>
</feature>
<proteinExistence type="predicted"/>
<dbReference type="Pfam" id="PF05729">
    <property type="entry name" value="NACHT"/>
    <property type="match status" value="1"/>
</dbReference>
<dbReference type="InterPro" id="IPR027417">
    <property type="entry name" value="P-loop_NTPase"/>
</dbReference>
<gene>
    <name evidence="3" type="ORF">SCMC78_44480</name>
</gene>
<dbReference type="KEGG" id="stcm:SCMC78_44480"/>
<feature type="transmembrane region" description="Helical" evidence="1">
    <location>
        <begin position="601"/>
        <end position="620"/>
    </location>
</feature>
<keyword evidence="1" id="KW-0812">Transmembrane</keyword>
<dbReference type="SUPFAM" id="SSF52540">
    <property type="entry name" value="P-loop containing nucleoside triphosphate hydrolases"/>
    <property type="match status" value="1"/>
</dbReference>
<organism evidence="3">
    <name type="scientific">Streptomyces sp. CMC78</name>
    <dbReference type="NCBI Taxonomy" id="3231512"/>
    <lineage>
        <taxon>Bacteria</taxon>
        <taxon>Bacillati</taxon>
        <taxon>Actinomycetota</taxon>
        <taxon>Actinomycetes</taxon>
        <taxon>Kitasatosporales</taxon>
        <taxon>Streptomycetaceae</taxon>
        <taxon>Streptomyces</taxon>
    </lineage>
</organism>
<accession>A0AB33KKU8</accession>
<evidence type="ECO:0000313" key="3">
    <source>
        <dbReference type="EMBL" id="BFP54641.1"/>
    </source>
</evidence>
<dbReference type="InterPro" id="IPR007111">
    <property type="entry name" value="NACHT_NTPase"/>
</dbReference>
<name>A0AB33KKU8_9ACTN</name>
<dbReference type="SMART" id="SM00382">
    <property type="entry name" value="AAA"/>
    <property type="match status" value="1"/>
</dbReference>